<dbReference type="RefSeq" id="WP_082411410.1">
    <property type="nucleotide sequence ID" value="NZ_AP019782.1"/>
</dbReference>
<evidence type="ECO:0000256" key="1">
    <source>
        <dbReference type="ARBA" id="ARBA00004922"/>
    </source>
</evidence>
<dbReference type="PANTHER" id="PTHR44835">
    <property type="entry name" value="UDP-N-ACETYLGLUCOSAMINE--PEPTIDE N-ACETYLGLUCOSAMINYLTRANSFERASE SPINDLY-RELATED"/>
    <property type="match status" value="1"/>
</dbReference>
<protein>
    <recommendedName>
        <fullName evidence="3">protein O-GlcNAc transferase</fullName>
        <ecNumber evidence="3">2.4.1.255</ecNumber>
    </recommendedName>
</protein>
<evidence type="ECO:0000256" key="8">
    <source>
        <dbReference type="PROSITE-ProRule" id="PRU00339"/>
    </source>
</evidence>
<feature type="domain" description="O-GlcNAc transferase C-terminal" evidence="10">
    <location>
        <begin position="234"/>
        <end position="362"/>
    </location>
</feature>
<dbReference type="EMBL" id="AP019782">
    <property type="protein sequence ID" value="BBL71592.1"/>
    <property type="molecule type" value="Genomic_DNA"/>
</dbReference>
<feature type="domain" description="O-GlcNAc transferase C-terminal" evidence="10">
    <location>
        <begin position="403"/>
        <end position="581"/>
    </location>
</feature>
<dbReference type="Pfam" id="PF13844">
    <property type="entry name" value="Glyco_transf_41"/>
    <property type="match status" value="2"/>
</dbReference>
<dbReference type="KEGG" id="moz:MoryE10_21980"/>
<dbReference type="Proteomes" id="UP000824988">
    <property type="component" value="Chromosome"/>
</dbReference>
<keyword evidence="12" id="KW-1185">Reference proteome</keyword>
<evidence type="ECO:0000259" key="10">
    <source>
        <dbReference type="Pfam" id="PF13844"/>
    </source>
</evidence>
<organism evidence="11 12">
    <name type="scientific">Methylogaea oryzae</name>
    <dbReference type="NCBI Taxonomy" id="1295382"/>
    <lineage>
        <taxon>Bacteria</taxon>
        <taxon>Pseudomonadati</taxon>
        <taxon>Pseudomonadota</taxon>
        <taxon>Gammaproteobacteria</taxon>
        <taxon>Methylococcales</taxon>
        <taxon>Methylococcaceae</taxon>
        <taxon>Methylogaea</taxon>
    </lineage>
</organism>
<evidence type="ECO:0000256" key="3">
    <source>
        <dbReference type="ARBA" id="ARBA00011970"/>
    </source>
</evidence>
<feature type="region of interest" description="Disordered" evidence="9">
    <location>
        <begin position="218"/>
        <end position="239"/>
    </location>
</feature>
<dbReference type="InterPro" id="IPR051939">
    <property type="entry name" value="Glycosyltr_41/O-GlcNAc_trsf"/>
</dbReference>
<dbReference type="SUPFAM" id="SSF48452">
    <property type="entry name" value="TPR-like"/>
    <property type="match status" value="1"/>
</dbReference>
<name>A0A8D4VS57_9GAMM</name>
<dbReference type="Gene3D" id="3.40.50.11380">
    <property type="match status" value="1"/>
</dbReference>
<feature type="compositionally biased region" description="Low complexity" evidence="9">
    <location>
        <begin position="219"/>
        <end position="237"/>
    </location>
</feature>
<sequence length="593" mass="65021">MSKKKHPTRPQKPNIAESSAQAQALSAQGRWQEACRAWRNVVRQDGRNADAQANYGLALAHAGQTAEAVEAYGAALQLGLPEDEVLVGWGIAFGLREQYGIAQENFENAVARNPSNLRAWSNLVLVYVRLGLTQRALEAAEHVLAIDPDDATTLSSLGTLCKDSALPDQAIAWFRRAVAVKPNDLTDHSNLMWAMLHSDTVSPGDIVAEGRHFESRVLQQAAAAPPRQPPTSTSTSTKDGKLRIGWVSGDLRNHAVGLFVIPMLELFDGERFESIVYSNSHVRDEMSQRAQAAVSLWRDVADLDDAQLADAIRRDRVDILVDLAGHTAGNRLAAFARKPAPIQVTWLGYPGTSGLSAMDYILVPPDPVLTSGNWCVETPIALPDCYCARDPSQIPNRSLRNQKDAVTFGCLNNFSKVSPSAVETWANILGKVADSRLVLVAMGGNDRELVEDIRNRFGAFGIDSNRIIIRGRMSRTDYFSAYNDIDLALDPFPFNGGTTGVDSLCMGTPFVTLEGQALHSRMGANLLRAVGLHKLIAATREDYEKKAVALAENGEALTRLKNELREKMTDNPLMEVRRFVRGLEEVFQRMTPT</sequence>
<reference evidence="11" key="1">
    <citation type="submission" date="2019-06" db="EMBL/GenBank/DDBJ databases">
        <title>Complete genome sequence of Methylogaea oryzae strain JCM16910.</title>
        <authorList>
            <person name="Asakawa S."/>
        </authorList>
    </citation>
    <scope>NUCLEOTIDE SEQUENCE</scope>
    <source>
        <strain evidence="11">E10</strain>
    </source>
</reference>
<accession>A0A8D4VS57</accession>
<dbReference type="SUPFAM" id="SSF53756">
    <property type="entry name" value="UDP-Glycosyltransferase/glycogen phosphorylase"/>
    <property type="match status" value="1"/>
</dbReference>
<proteinExistence type="inferred from homology"/>
<evidence type="ECO:0000313" key="11">
    <source>
        <dbReference type="EMBL" id="BBL71592.1"/>
    </source>
</evidence>
<dbReference type="AlphaFoldDB" id="A0A8D4VS57"/>
<evidence type="ECO:0000256" key="5">
    <source>
        <dbReference type="ARBA" id="ARBA00022679"/>
    </source>
</evidence>
<evidence type="ECO:0000256" key="9">
    <source>
        <dbReference type="SAM" id="MobiDB-lite"/>
    </source>
</evidence>
<gene>
    <name evidence="11" type="ORF">MoryE10_21980</name>
</gene>
<keyword evidence="4" id="KW-0328">Glycosyltransferase</keyword>
<feature type="repeat" description="TPR" evidence="8">
    <location>
        <begin position="151"/>
        <end position="184"/>
    </location>
</feature>
<dbReference type="GO" id="GO:0097363">
    <property type="term" value="F:protein O-acetylglucosaminyltransferase activity"/>
    <property type="evidence" value="ECO:0007669"/>
    <property type="project" value="UniProtKB-EC"/>
</dbReference>
<evidence type="ECO:0000256" key="4">
    <source>
        <dbReference type="ARBA" id="ARBA00022676"/>
    </source>
</evidence>
<comment type="similarity">
    <text evidence="2">Belongs to the glycosyltransferase 41 family. O-GlcNAc transferase subfamily.</text>
</comment>
<keyword evidence="5" id="KW-0808">Transferase</keyword>
<evidence type="ECO:0000313" key="12">
    <source>
        <dbReference type="Proteomes" id="UP000824988"/>
    </source>
</evidence>
<comment type="pathway">
    <text evidence="1">Protein modification; protein glycosylation.</text>
</comment>
<dbReference type="Pfam" id="PF13432">
    <property type="entry name" value="TPR_16"/>
    <property type="match status" value="2"/>
</dbReference>
<keyword evidence="6" id="KW-0677">Repeat</keyword>
<dbReference type="SMART" id="SM00028">
    <property type="entry name" value="TPR"/>
    <property type="match status" value="5"/>
</dbReference>
<dbReference type="InterPro" id="IPR019734">
    <property type="entry name" value="TPR_rpt"/>
</dbReference>
<dbReference type="InterPro" id="IPR029489">
    <property type="entry name" value="OGT/SEC/SPY_C"/>
</dbReference>
<feature type="repeat" description="TPR" evidence="8">
    <location>
        <begin position="117"/>
        <end position="150"/>
    </location>
</feature>
<dbReference type="EC" id="2.4.1.255" evidence="3"/>
<evidence type="ECO:0000256" key="7">
    <source>
        <dbReference type="ARBA" id="ARBA00022803"/>
    </source>
</evidence>
<dbReference type="Gene3D" id="3.40.50.2000">
    <property type="entry name" value="Glycogen Phosphorylase B"/>
    <property type="match status" value="1"/>
</dbReference>
<keyword evidence="7 8" id="KW-0802">TPR repeat</keyword>
<evidence type="ECO:0000256" key="2">
    <source>
        <dbReference type="ARBA" id="ARBA00005386"/>
    </source>
</evidence>
<dbReference type="PROSITE" id="PS50005">
    <property type="entry name" value="TPR"/>
    <property type="match status" value="2"/>
</dbReference>
<dbReference type="InterPro" id="IPR011990">
    <property type="entry name" value="TPR-like_helical_dom_sf"/>
</dbReference>
<dbReference type="PANTHER" id="PTHR44835:SF1">
    <property type="entry name" value="PROTEIN O-GLCNAC TRANSFERASE"/>
    <property type="match status" value="1"/>
</dbReference>
<dbReference type="Gene3D" id="1.25.40.10">
    <property type="entry name" value="Tetratricopeptide repeat domain"/>
    <property type="match status" value="1"/>
</dbReference>
<evidence type="ECO:0000256" key="6">
    <source>
        <dbReference type="ARBA" id="ARBA00022737"/>
    </source>
</evidence>